<name>A0ACB9BLV9_CICIN</name>
<comment type="caution">
    <text evidence="1">The sequence shown here is derived from an EMBL/GenBank/DDBJ whole genome shotgun (WGS) entry which is preliminary data.</text>
</comment>
<reference evidence="1 2" key="2">
    <citation type="journal article" date="2022" name="Mol. Ecol. Resour.">
        <title>The genomes of chicory, endive, great burdock and yacon provide insights into Asteraceae paleo-polyploidization history and plant inulin production.</title>
        <authorList>
            <person name="Fan W."/>
            <person name="Wang S."/>
            <person name="Wang H."/>
            <person name="Wang A."/>
            <person name="Jiang F."/>
            <person name="Liu H."/>
            <person name="Zhao H."/>
            <person name="Xu D."/>
            <person name="Zhang Y."/>
        </authorList>
    </citation>
    <scope>NUCLEOTIDE SEQUENCE [LARGE SCALE GENOMIC DNA]</scope>
    <source>
        <strain evidence="2">cv. Punajuju</strain>
        <tissue evidence="1">Leaves</tissue>
    </source>
</reference>
<dbReference type="Proteomes" id="UP001055811">
    <property type="component" value="Linkage Group LG06"/>
</dbReference>
<protein>
    <submittedName>
        <fullName evidence="1">Uncharacterized protein</fullName>
    </submittedName>
</protein>
<keyword evidence="2" id="KW-1185">Reference proteome</keyword>
<dbReference type="EMBL" id="CM042014">
    <property type="protein sequence ID" value="KAI3723004.1"/>
    <property type="molecule type" value="Genomic_DNA"/>
</dbReference>
<sequence>MTLRFTCKCKAAISMVVDWSEGDDKFTKTETCGACGEVLKMRELPLVTPSHFKDIYYQARIAVQGHFTLANKTIIDGDITWKAKFYGQRVMINTVNGGGWELDEGTFRRIATAEANRVRREMPADVEEGGGEEEEDDDNEEEEDDDNEEEEKGEVEEDSNDDSDNSDKRDWKYIKYNMEHAEEDWLDKRQERLEKMRKKRAKERRKKMKEIEKIMECRPFSVGLCVSVHDLEEDEKKKKK</sequence>
<accession>A0ACB9BLV9</accession>
<gene>
    <name evidence="1" type="ORF">L2E82_34268</name>
</gene>
<organism evidence="1 2">
    <name type="scientific">Cichorium intybus</name>
    <name type="common">Chicory</name>
    <dbReference type="NCBI Taxonomy" id="13427"/>
    <lineage>
        <taxon>Eukaryota</taxon>
        <taxon>Viridiplantae</taxon>
        <taxon>Streptophyta</taxon>
        <taxon>Embryophyta</taxon>
        <taxon>Tracheophyta</taxon>
        <taxon>Spermatophyta</taxon>
        <taxon>Magnoliopsida</taxon>
        <taxon>eudicotyledons</taxon>
        <taxon>Gunneridae</taxon>
        <taxon>Pentapetalae</taxon>
        <taxon>asterids</taxon>
        <taxon>campanulids</taxon>
        <taxon>Asterales</taxon>
        <taxon>Asteraceae</taxon>
        <taxon>Cichorioideae</taxon>
        <taxon>Cichorieae</taxon>
        <taxon>Cichoriinae</taxon>
        <taxon>Cichorium</taxon>
    </lineage>
</organism>
<proteinExistence type="predicted"/>
<reference evidence="2" key="1">
    <citation type="journal article" date="2022" name="Mol. Ecol. Resour.">
        <title>The genomes of chicory, endive, great burdock and yacon provide insights into Asteraceae palaeo-polyploidization history and plant inulin production.</title>
        <authorList>
            <person name="Fan W."/>
            <person name="Wang S."/>
            <person name="Wang H."/>
            <person name="Wang A."/>
            <person name="Jiang F."/>
            <person name="Liu H."/>
            <person name="Zhao H."/>
            <person name="Xu D."/>
            <person name="Zhang Y."/>
        </authorList>
    </citation>
    <scope>NUCLEOTIDE SEQUENCE [LARGE SCALE GENOMIC DNA]</scope>
    <source>
        <strain evidence="2">cv. Punajuju</strain>
    </source>
</reference>
<evidence type="ECO:0000313" key="2">
    <source>
        <dbReference type="Proteomes" id="UP001055811"/>
    </source>
</evidence>
<evidence type="ECO:0000313" key="1">
    <source>
        <dbReference type="EMBL" id="KAI3723004.1"/>
    </source>
</evidence>